<reference evidence="8 9" key="1">
    <citation type="submission" date="2020-04" db="EMBL/GenBank/DDBJ databases">
        <authorList>
            <person name="De Canck E."/>
        </authorList>
    </citation>
    <scope>NUCLEOTIDE SEQUENCE [LARGE SCALE GENOMIC DNA]</scope>
    <source>
        <strain evidence="8 9">LMG 9964</strain>
    </source>
</reference>
<sequence>MSSAALIVAALALLCAALALFILQRGAQRKEQVSAERFIDSRMSAAQSAAPTAAMGGSSGVAAGGAFTANAGGPAGAMSATGVSSVSGAARGAAASAASTGAAFGASSASARRAAPAVALAPQAPAADAGWYAYLRYFGARARYACGAMLNRAGLRNARGTIVAVAAIVAVLCLVAASQGGVLAAGVTLCGCAVFLYFVTSMRASRRRQAIVRQLPSFLDGIVRLITLGNSVPAAFQASLQITEAPLRECLDHVSRMLRSGVEIDRALSHVAVLYGARELELVGAVLRLSVKYGGRADVMLDRMSSFMRDLEHAERELVAMSSETRLSSWVLGMLPVGIGGFLILTNPRYFGAMWFDPGGRQILYIAFALQLTGAYLLYRLARLKA</sequence>
<feature type="transmembrane region" description="Helical" evidence="6">
    <location>
        <begin position="330"/>
        <end position="351"/>
    </location>
</feature>
<feature type="transmembrane region" description="Helical" evidence="6">
    <location>
        <begin position="183"/>
        <end position="200"/>
    </location>
</feature>
<keyword evidence="2" id="KW-1003">Cell membrane</keyword>
<evidence type="ECO:0000256" key="1">
    <source>
        <dbReference type="ARBA" id="ARBA00004651"/>
    </source>
</evidence>
<evidence type="ECO:0000313" key="8">
    <source>
        <dbReference type="EMBL" id="CAB4048008.1"/>
    </source>
</evidence>
<evidence type="ECO:0000256" key="3">
    <source>
        <dbReference type="ARBA" id="ARBA00022692"/>
    </source>
</evidence>
<evidence type="ECO:0000259" key="7">
    <source>
        <dbReference type="Pfam" id="PF00482"/>
    </source>
</evidence>
<dbReference type="AlphaFoldDB" id="A0A6J5K324"/>
<dbReference type="PANTHER" id="PTHR35007:SF1">
    <property type="entry name" value="PILUS ASSEMBLY PROTEIN"/>
    <property type="match status" value="1"/>
</dbReference>
<dbReference type="InterPro" id="IPR018076">
    <property type="entry name" value="T2SS_GspF_dom"/>
</dbReference>
<feature type="transmembrane region" description="Helical" evidence="6">
    <location>
        <begin position="158"/>
        <end position="177"/>
    </location>
</feature>
<dbReference type="GO" id="GO:0005886">
    <property type="term" value="C:plasma membrane"/>
    <property type="evidence" value="ECO:0007669"/>
    <property type="project" value="UniProtKB-SubCell"/>
</dbReference>
<keyword evidence="5 6" id="KW-0472">Membrane</keyword>
<feature type="transmembrane region" description="Helical" evidence="6">
    <location>
        <begin position="6"/>
        <end position="23"/>
    </location>
</feature>
<feature type="domain" description="Type II secretion system protein GspF" evidence="7">
    <location>
        <begin position="218"/>
        <end position="344"/>
    </location>
</feature>
<dbReference type="Proteomes" id="UP000494102">
    <property type="component" value="Unassembled WGS sequence"/>
</dbReference>
<evidence type="ECO:0000256" key="6">
    <source>
        <dbReference type="SAM" id="Phobius"/>
    </source>
</evidence>
<dbReference type="RefSeq" id="WP_041745201.1">
    <property type="nucleotide sequence ID" value="NZ_CADILN010000002.1"/>
</dbReference>
<evidence type="ECO:0000313" key="9">
    <source>
        <dbReference type="Proteomes" id="UP000494102"/>
    </source>
</evidence>
<organism evidence="8 9">
    <name type="scientific">Paraburkholderia phenoliruptrix</name>
    <dbReference type="NCBI Taxonomy" id="252970"/>
    <lineage>
        <taxon>Bacteria</taxon>
        <taxon>Pseudomonadati</taxon>
        <taxon>Pseudomonadota</taxon>
        <taxon>Betaproteobacteria</taxon>
        <taxon>Burkholderiales</taxon>
        <taxon>Burkholderiaceae</taxon>
        <taxon>Paraburkholderia</taxon>
    </lineage>
</organism>
<protein>
    <recommendedName>
        <fullName evidence="7">Type II secretion system protein GspF domain-containing protein</fullName>
    </recommendedName>
</protein>
<dbReference type="PANTHER" id="PTHR35007">
    <property type="entry name" value="INTEGRAL MEMBRANE PROTEIN-RELATED"/>
    <property type="match status" value="1"/>
</dbReference>
<evidence type="ECO:0000256" key="2">
    <source>
        <dbReference type="ARBA" id="ARBA00022475"/>
    </source>
</evidence>
<dbReference type="Pfam" id="PF00482">
    <property type="entry name" value="T2SSF"/>
    <property type="match status" value="1"/>
</dbReference>
<evidence type="ECO:0000256" key="4">
    <source>
        <dbReference type="ARBA" id="ARBA00022989"/>
    </source>
</evidence>
<dbReference type="GeneID" id="27796651"/>
<comment type="subcellular location">
    <subcellularLocation>
        <location evidence="1">Cell membrane</location>
        <topology evidence="1">Multi-pass membrane protein</topology>
    </subcellularLocation>
</comment>
<evidence type="ECO:0000256" key="5">
    <source>
        <dbReference type="ARBA" id="ARBA00023136"/>
    </source>
</evidence>
<feature type="transmembrane region" description="Helical" evidence="6">
    <location>
        <begin position="363"/>
        <end position="382"/>
    </location>
</feature>
<name>A0A6J5K324_9BURK</name>
<dbReference type="EMBL" id="CADILN010000002">
    <property type="protein sequence ID" value="CAB4048008.1"/>
    <property type="molecule type" value="Genomic_DNA"/>
</dbReference>
<accession>A0A6J5K324</accession>
<proteinExistence type="predicted"/>
<gene>
    <name evidence="8" type="ORF">LMG9964_01642</name>
</gene>
<keyword evidence="3 6" id="KW-0812">Transmembrane</keyword>
<keyword evidence="4 6" id="KW-1133">Transmembrane helix</keyword>